<reference evidence="7 8" key="1">
    <citation type="journal article" date="2015" name="Nature">
        <title>rRNA introns, odd ribosomes, and small enigmatic genomes across a large radiation of phyla.</title>
        <authorList>
            <person name="Brown C.T."/>
            <person name="Hug L.A."/>
            <person name="Thomas B.C."/>
            <person name="Sharon I."/>
            <person name="Castelle C.J."/>
            <person name="Singh A."/>
            <person name="Wilkins M.J."/>
            <person name="Williams K.H."/>
            <person name="Banfield J.F."/>
        </authorList>
    </citation>
    <scope>NUCLEOTIDE SEQUENCE [LARGE SCALE GENOMIC DNA]</scope>
</reference>
<keyword evidence="2 6" id="KW-0812">Transmembrane</keyword>
<evidence type="ECO:0000256" key="4">
    <source>
        <dbReference type="ARBA" id="ARBA00023136"/>
    </source>
</evidence>
<evidence type="ECO:0000256" key="6">
    <source>
        <dbReference type="SAM" id="Phobius"/>
    </source>
</evidence>
<dbReference type="InterPro" id="IPR019109">
    <property type="entry name" value="MamF_MmsF"/>
</dbReference>
<feature type="region of interest" description="Disordered" evidence="5">
    <location>
        <begin position="1"/>
        <end position="23"/>
    </location>
</feature>
<evidence type="ECO:0000256" key="5">
    <source>
        <dbReference type="SAM" id="MobiDB-lite"/>
    </source>
</evidence>
<keyword evidence="4 6" id="KW-0472">Membrane</keyword>
<organism evidence="7 8">
    <name type="scientific">Candidatus Nomurabacteria bacterium GW2011_GWA2_43_15</name>
    <dbReference type="NCBI Taxonomy" id="1618738"/>
    <lineage>
        <taxon>Bacteria</taxon>
        <taxon>Candidatus Nomuraibacteriota</taxon>
    </lineage>
</organism>
<keyword evidence="3 6" id="KW-1133">Transmembrane helix</keyword>
<dbReference type="Proteomes" id="UP000034646">
    <property type="component" value="Unassembled WGS sequence"/>
</dbReference>
<comment type="caution">
    <text evidence="7">The sequence shown here is derived from an EMBL/GenBank/DDBJ whole genome shotgun (WGS) entry which is preliminary data.</text>
</comment>
<evidence type="ECO:0000313" key="7">
    <source>
        <dbReference type="EMBL" id="KKT01245.1"/>
    </source>
</evidence>
<accession>A0A0G1DUC7</accession>
<dbReference type="EMBL" id="LCFS01000001">
    <property type="protein sequence ID" value="KKT01245.1"/>
    <property type="molecule type" value="Genomic_DNA"/>
</dbReference>
<evidence type="ECO:0000256" key="1">
    <source>
        <dbReference type="ARBA" id="ARBA00004141"/>
    </source>
</evidence>
<feature type="transmembrane region" description="Helical" evidence="6">
    <location>
        <begin position="60"/>
        <end position="79"/>
    </location>
</feature>
<evidence type="ECO:0000313" key="8">
    <source>
        <dbReference type="Proteomes" id="UP000034646"/>
    </source>
</evidence>
<dbReference type="AlphaFoldDB" id="A0A0G1DUC7"/>
<protein>
    <recommendedName>
        <fullName evidence="9">Chloroplast import component protein (Tic20)</fullName>
    </recommendedName>
</protein>
<sequence length="124" mass="13695">MDDMQNNSATGASQGSQNKNESTGVESNVLMGILSYLGPLVIISYLTSKNNSFVKFHIKQGLVLLCLEIVLWVLSSMFFWQLWALAQLINLAILVLAIIGIVNVVQKKEKMLPIVGGLSSYFKF</sequence>
<name>A0A0G1DUC7_9BACT</name>
<evidence type="ECO:0008006" key="9">
    <source>
        <dbReference type="Google" id="ProtNLM"/>
    </source>
</evidence>
<feature type="transmembrane region" description="Helical" evidence="6">
    <location>
        <begin position="85"/>
        <end position="105"/>
    </location>
</feature>
<proteinExistence type="predicted"/>
<gene>
    <name evidence="7" type="ORF">UV76_C0001G0003</name>
</gene>
<dbReference type="Pfam" id="PF09685">
    <property type="entry name" value="MamF_MmsF"/>
    <property type="match status" value="1"/>
</dbReference>
<evidence type="ECO:0000256" key="3">
    <source>
        <dbReference type="ARBA" id="ARBA00022989"/>
    </source>
</evidence>
<feature type="transmembrane region" description="Helical" evidence="6">
    <location>
        <begin position="29"/>
        <end position="48"/>
    </location>
</feature>
<dbReference type="STRING" id="1618738.UV76_C0001G0003"/>
<evidence type="ECO:0000256" key="2">
    <source>
        <dbReference type="ARBA" id="ARBA00022692"/>
    </source>
</evidence>
<comment type="subcellular location">
    <subcellularLocation>
        <location evidence="1">Membrane</location>
        <topology evidence="1">Multi-pass membrane protein</topology>
    </subcellularLocation>
</comment>